<dbReference type="PANTHER" id="PTHR43591">
    <property type="entry name" value="METHYLTRANSFERASE"/>
    <property type="match status" value="1"/>
</dbReference>
<name>A0ABP3M746_SACER</name>
<evidence type="ECO:0000313" key="1">
    <source>
        <dbReference type="EMBL" id="GAA0514387.1"/>
    </source>
</evidence>
<dbReference type="EMBL" id="BAAAGS010000005">
    <property type="protein sequence ID" value="GAA0514387.1"/>
    <property type="molecule type" value="Genomic_DNA"/>
</dbReference>
<sequence length="254" mass="27482">MGRSSDAAALGSAPRGRAVPRAFDSGARCYDRLVGANPGYHEHLRLSARRMRLPDGGAGLRLLDAGCGTGASTGALLSVAPDAEIVAVDASEGMLARARGKPWPPSVSFVRTGVEHLAEAGVRGPFDAVFAAYLVRNLDDPDSTLREFRSLLRPGGTLAVHEYSVRDSLRARVVWHAVCWSVIIPAGRLLGGDASLYRYLRRSVAAFDGADRFRRRLREAGFTAVHSETMTGWQRDVVHTFLADRPEGGREWTS</sequence>
<protein>
    <submittedName>
        <fullName evidence="1">Class I SAM-dependent methyltransferase</fullName>
    </submittedName>
</protein>
<keyword evidence="1" id="KW-0808">Transferase</keyword>
<dbReference type="GO" id="GO:0008168">
    <property type="term" value="F:methyltransferase activity"/>
    <property type="evidence" value="ECO:0007669"/>
    <property type="project" value="UniProtKB-KW"/>
</dbReference>
<dbReference type="SUPFAM" id="SSF53335">
    <property type="entry name" value="S-adenosyl-L-methionine-dependent methyltransferases"/>
    <property type="match status" value="1"/>
</dbReference>
<gene>
    <name evidence="1" type="ORF">GCM10009533_11670</name>
</gene>
<dbReference type="InterPro" id="IPR029063">
    <property type="entry name" value="SAM-dependent_MTases_sf"/>
</dbReference>
<reference evidence="2" key="1">
    <citation type="journal article" date="2019" name="Int. J. Syst. Evol. Microbiol.">
        <title>The Global Catalogue of Microorganisms (GCM) 10K type strain sequencing project: providing services to taxonomists for standard genome sequencing and annotation.</title>
        <authorList>
            <consortium name="The Broad Institute Genomics Platform"/>
            <consortium name="The Broad Institute Genome Sequencing Center for Infectious Disease"/>
            <person name="Wu L."/>
            <person name="Ma J."/>
        </authorList>
    </citation>
    <scope>NUCLEOTIDE SEQUENCE [LARGE SCALE GENOMIC DNA]</scope>
    <source>
        <strain evidence="2">JCM 10303</strain>
    </source>
</reference>
<comment type="caution">
    <text evidence="1">The sequence shown here is derived from an EMBL/GenBank/DDBJ whole genome shotgun (WGS) entry which is preliminary data.</text>
</comment>
<keyword evidence="1" id="KW-0489">Methyltransferase</keyword>
<dbReference type="Proteomes" id="UP001500729">
    <property type="component" value="Unassembled WGS sequence"/>
</dbReference>
<dbReference type="RefSeq" id="WP_011873980.1">
    <property type="nucleotide sequence ID" value="NZ_BAAAGS010000005.1"/>
</dbReference>
<accession>A0ABP3M746</accession>
<organism evidence="1 2">
    <name type="scientific">Saccharopolyspora erythraea</name>
    <name type="common">Streptomyces erythraeus</name>
    <dbReference type="NCBI Taxonomy" id="1836"/>
    <lineage>
        <taxon>Bacteria</taxon>
        <taxon>Bacillati</taxon>
        <taxon>Actinomycetota</taxon>
        <taxon>Actinomycetes</taxon>
        <taxon>Pseudonocardiales</taxon>
        <taxon>Pseudonocardiaceae</taxon>
        <taxon>Saccharopolyspora</taxon>
    </lineage>
</organism>
<evidence type="ECO:0000313" key="2">
    <source>
        <dbReference type="Proteomes" id="UP001500729"/>
    </source>
</evidence>
<proteinExistence type="predicted"/>
<dbReference type="GO" id="GO:0032259">
    <property type="term" value="P:methylation"/>
    <property type="evidence" value="ECO:0007669"/>
    <property type="project" value="UniProtKB-KW"/>
</dbReference>
<dbReference type="Pfam" id="PF01209">
    <property type="entry name" value="Ubie_methyltran"/>
    <property type="match status" value="1"/>
</dbReference>
<dbReference type="Gene3D" id="3.40.50.150">
    <property type="entry name" value="Vaccinia Virus protein VP39"/>
    <property type="match status" value="1"/>
</dbReference>
<keyword evidence="2" id="KW-1185">Reference proteome</keyword>
<dbReference type="PANTHER" id="PTHR43591:SF97">
    <property type="entry name" value="CLASS I SAM-DEPENDENT METHYLTRANSFERASE"/>
    <property type="match status" value="1"/>
</dbReference>
<dbReference type="CDD" id="cd02440">
    <property type="entry name" value="AdoMet_MTases"/>
    <property type="match status" value="1"/>
</dbReference>